<reference evidence="1" key="1">
    <citation type="submission" date="2021-06" db="EMBL/GenBank/DDBJ databases">
        <title>Parelaphostrongylus tenuis whole genome reference sequence.</title>
        <authorList>
            <person name="Garwood T.J."/>
            <person name="Larsen P.A."/>
            <person name="Fountain-Jones N.M."/>
            <person name="Garbe J.R."/>
            <person name="Macchietto M.G."/>
            <person name="Kania S.A."/>
            <person name="Gerhold R.W."/>
            <person name="Richards J.E."/>
            <person name="Wolf T.M."/>
        </authorList>
    </citation>
    <scope>NUCLEOTIDE SEQUENCE</scope>
    <source>
        <strain evidence="1">MNPRO001-30</strain>
        <tissue evidence="1">Meninges</tissue>
    </source>
</reference>
<sequence length="100" mass="11494">MKCRQHISITFGNDVHVACMPSFLKNDCSDYNFYKNEVKNFIKHCGRKQKLSFGRRSTPLIDAKYFDGDEFNIKTSCCQIDNEEVDQTELGTAEPSAVQF</sequence>
<dbReference type="EMBL" id="JAHQIW010006329">
    <property type="protein sequence ID" value="KAJ1368837.1"/>
    <property type="molecule type" value="Genomic_DNA"/>
</dbReference>
<proteinExistence type="predicted"/>
<organism evidence="1 2">
    <name type="scientific">Parelaphostrongylus tenuis</name>
    <name type="common">Meningeal worm</name>
    <dbReference type="NCBI Taxonomy" id="148309"/>
    <lineage>
        <taxon>Eukaryota</taxon>
        <taxon>Metazoa</taxon>
        <taxon>Ecdysozoa</taxon>
        <taxon>Nematoda</taxon>
        <taxon>Chromadorea</taxon>
        <taxon>Rhabditida</taxon>
        <taxon>Rhabditina</taxon>
        <taxon>Rhabditomorpha</taxon>
        <taxon>Strongyloidea</taxon>
        <taxon>Metastrongylidae</taxon>
        <taxon>Parelaphostrongylus</taxon>
    </lineage>
</organism>
<protein>
    <submittedName>
        <fullName evidence="1">Uncharacterized protein</fullName>
    </submittedName>
</protein>
<accession>A0AAD5R3J3</accession>
<comment type="caution">
    <text evidence="1">The sequence shown here is derived from an EMBL/GenBank/DDBJ whole genome shotgun (WGS) entry which is preliminary data.</text>
</comment>
<dbReference type="Proteomes" id="UP001196413">
    <property type="component" value="Unassembled WGS sequence"/>
</dbReference>
<name>A0AAD5R3J3_PARTN</name>
<evidence type="ECO:0000313" key="1">
    <source>
        <dbReference type="EMBL" id="KAJ1368837.1"/>
    </source>
</evidence>
<gene>
    <name evidence="1" type="ORF">KIN20_030176</name>
</gene>
<keyword evidence="2" id="KW-1185">Reference proteome</keyword>
<dbReference type="AlphaFoldDB" id="A0AAD5R3J3"/>
<evidence type="ECO:0000313" key="2">
    <source>
        <dbReference type="Proteomes" id="UP001196413"/>
    </source>
</evidence>